<dbReference type="InterPro" id="IPR002088">
    <property type="entry name" value="Prenyl_trans_a"/>
</dbReference>
<evidence type="ECO:0000256" key="2">
    <source>
        <dbReference type="ARBA" id="ARBA00006734"/>
    </source>
</evidence>
<dbReference type="PANTHER" id="PTHR11129:SF1">
    <property type="entry name" value="PROTEIN FARNESYLTRANSFERASE_GERANYLGERANYLTRANSFERASE TYPE-1 SUBUNIT ALPHA"/>
    <property type="match status" value="1"/>
</dbReference>
<evidence type="ECO:0000256" key="5">
    <source>
        <dbReference type="ARBA" id="ARBA00022602"/>
    </source>
</evidence>
<keyword evidence="16" id="KW-1185">Reference proteome</keyword>
<evidence type="ECO:0000256" key="11">
    <source>
        <dbReference type="ARBA" id="ARBA00042436"/>
    </source>
</evidence>
<dbReference type="KEGG" id="ela:UCREL1_3997"/>
<dbReference type="PANTHER" id="PTHR11129">
    <property type="entry name" value="PROTEIN FARNESYLTRANSFERASE ALPHA SUBUNIT/RAB GERANYLGERANYL TRANSFERASE ALPHA SUBUNIT"/>
    <property type="match status" value="1"/>
</dbReference>
<evidence type="ECO:0000256" key="12">
    <source>
        <dbReference type="ARBA" id="ARBA00043086"/>
    </source>
</evidence>
<dbReference type="GO" id="GO:0005965">
    <property type="term" value="C:protein farnesyltransferase complex"/>
    <property type="evidence" value="ECO:0007669"/>
    <property type="project" value="TreeGrafter"/>
</dbReference>
<dbReference type="HOGENOM" id="CLU_026582_4_0_1"/>
<keyword evidence="7" id="KW-0677">Repeat</keyword>
<dbReference type="SUPFAM" id="SSF48439">
    <property type="entry name" value="Protein prenylyltransferase"/>
    <property type="match status" value="1"/>
</dbReference>
<evidence type="ECO:0000256" key="10">
    <source>
        <dbReference type="ARBA" id="ARBA00041392"/>
    </source>
</evidence>
<dbReference type="GO" id="GO:0004662">
    <property type="term" value="F:CAAX-protein geranylgeranyltransferase activity"/>
    <property type="evidence" value="ECO:0007669"/>
    <property type="project" value="UniProtKB-EC"/>
</dbReference>
<dbReference type="STRING" id="1287681.M7TGB1"/>
<keyword evidence="5" id="KW-0637">Prenyltransferase</keyword>
<dbReference type="Proteomes" id="UP000012174">
    <property type="component" value="Unassembled WGS sequence"/>
</dbReference>
<evidence type="ECO:0000256" key="6">
    <source>
        <dbReference type="ARBA" id="ARBA00022679"/>
    </source>
</evidence>
<dbReference type="OMA" id="PFSNKTE"/>
<keyword evidence="8" id="KW-0460">Magnesium</keyword>
<dbReference type="OrthoDB" id="272289at2759"/>
<evidence type="ECO:0000256" key="14">
    <source>
        <dbReference type="SAM" id="MobiDB-lite"/>
    </source>
</evidence>
<evidence type="ECO:0000256" key="13">
    <source>
        <dbReference type="ARBA" id="ARBA00043219"/>
    </source>
</evidence>
<dbReference type="PROSITE" id="PS51147">
    <property type="entry name" value="PFTA"/>
    <property type="match status" value="5"/>
</dbReference>
<evidence type="ECO:0000313" key="16">
    <source>
        <dbReference type="Proteomes" id="UP000012174"/>
    </source>
</evidence>
<dbReference type="Gene3D" id="1.25.40.120">
    <property type="entry name" value="Protein prenylyltransferase"/>
    <property type="match status" value="1"/>
</dbReference>
<protein>
    <recommendedName>
        <fullName evidence="9">Protein farnesyltransferase/geranylgeranyltransferase type-1 subunit alpha</fullName>
        <ecNumber evidence="4">2.5.1.58</ecNumber>
        <ecNumber evidence="3">2.5.1.59</ecNumber>
    </recommendedName>
    <alternativeName>
        <fullName evidence="12">CAAX farnesyltransferase subunit alpha</fullName>
    </alternativeName>
    <alternativeName>
        <fullName evidence="11">FTase-alpha</fullName>
    </alternativeName>
    <alternativeName>
        <fullName evidence="10">Ras proteins prenyltransferase subunit alpha</fullName>
    </alternativeName>
    <alternativeName>
        <fullName evidence="13">Type I protein geranyl-geranyltransferase subunit alpha</fullName>
    </alternativeName>
</protein>
<dbReference type="eggNOG" id="KOG0530">
    <property type="taxonomic scope" value="Eukaryota"/>
</dbReference>
<evidence type="ECO:0000256" key="1">
    <source>
        <dbReference type="ARBA" id="ARBA00001946"/>
    </source>
</evidence>
<dbReference type="GO" id="GO:0004660">
    <property type="term" value="F:protein farnesyltransferase activity"/>
    <property type="evidence" value="ECO:0007669"/>
    <property type="project" value="UniProtKB-EC"/>
</dbReference>
<dbReference type="Pfam" id="PF01239">
    <property type="entry name" value="PPTA"/>
    <property type="match status" value="5"/>
</dbReference>
<name>M7TGB1_EUTLA</name>
<evidence type="ECO:0000256" key="7">
    <source>
        <dbReference type="ARBA" id="ARBA00022737"/>
    </source>
</evidence>
<dbReference type="AlphaFoldDB" id="M7TGB1"/>
<gene>
    <name evidence="15" type="ORF">UCREL1_3997</name>
</gene>
<reference evidence="16" key="1">
    <citation type="journal article" date="2013" name="Genome Announc.">
        <title>Draft genome sequence of the grapevine dieback fungus Eutypa lata UCR-EL1.</title>
        <authorList>
            <person name="Blanco-Ulate B."/>
            <person name="Rolshausen P.E."/>
            <person name="Cantu D."/>
        </authorList>
    </citation>
    <scope>NUCLEOTIDE SEQUENCE [LARGE SCALE GENOMIC DNA]</scope>
    <source>
        <strain evidence="16">UCR-EL1</strain>
    </source>
</reference>
<evidence type="ECO:0000256" key="4">
    <source>
        <dbReference type="ARBA" id="ARBA00012702"/>
    </source>
</evidence>
<dbReference type="EC" id="2.5.1.58" evidence="4"/>
<sequence>MAPKNKGGSKVKATESKDQTSSSTPPQPPPRTPNERSWQLYYATNPYQKEFEELGPHGMSPAARLAHAYSSYVKPGAADVLSKKAQKDLWKQASELNLPLRNLPRPEPFRFGRDKNGRDLGDYPIEEFDAYRAKRSRLSSLESASDRFRTHREKQEVGVVDWETGEKVEYTVTEEDTQAERLRRKEMADLRKDLFGQKTASYALDPEWDDVTPIPQVEPEGALAAIAYPEDFAESMSYLRAVMAAKEYSPRALQLTDRIISMNPAHYTVWLYRFAIVEALNISIPDEIAWLNEVSLEHLKNYQIWNHRQLLLDHYYPAIATSDDEVRALARSETDFIAQMLDLDTKNYHVWSYRQYLVRKLGQALWPSSEAAAPEDQEAASTELRGVSQLLNRDVRNNSAWSHRFFVVFSDPGQSTPGRHATEPDADAVPAAVVDRELAYAKAKIDLAPQNQSPWNYLRGVLVKGARPLSEARDFAESFLQHLGEEEEEEAVQSSHALDLLADVYKEAGDRERADLALRRLAEKWDPIRRGYWGYRRKLLNA</sequence>
<keyword evidence="6 15" id="KW-0808">Transferase</keyword>
<comment type="cofactor">
    <cofactor evidence="1">
        <name>Mg(2+)</name>
        <dbReference type="ChEBI" id="CHEBI:18420"/>
    </cofactor>
</comment>
<dbReference type="EC" id="2.5.1.59" evidence="3"/>
<feature type="region of interest" description="Disordered" evidence="14">
    <location>
        <begin position="1"/>
        <end position="40"/>
    </location>
</feature>
<dbReference type="EMBL" id="KB706145">
    <property type="protein sequence ID" value="EMR68986.1"/>
    <property type="molecule type" value="Genomic_DNA"/>
</dbReference>
<evidence type="ECO:0000256" key="3">
    <source>
        <dbReference type="ARBA" id="ARBA00012700"/>
    </source>
</evidence>
<organism evidence="15 16">
    <name type="scientific">Eutypa lata (strain UCR-EL1)</name>
    <name type="common">Grapevine dieback disease fungus</name>
    <name type="synonym">Eutypa armeniacae</name>
    <dbReference type="NCBI Taxonomy" id="1287681"/>
    <lineage>
        <taxon>Eukaryota</taxon>
        <taxon>Fungi</taxon>
        <taxon>Dikarya</taxon>
        <taxon>Ascomycota</taxon>
        <taxon>Pezizomycotina</taxon>
        <taxon>Sordariomycetes</taxon>
        <taxon>Xylariomycetidae</taxon>
        <taxon>Xylariales</taxon>
        <taxon>Diatrypaceae</taxon>
        <taxon>Eutypa</taxon>
    </lineage>
</organism>
<comment type="similarity">
    <text evidence="2">Belongs to the protein prenyltransferase subunit alpha family.</text>
</comment>
<accession>M7TGB1</accession>
<dbReference type="GO" id="GO:0005953">
    <property type="term" value="C:CAAX-protein geranylgeranyltransferase complex"/>
    <property type="evidence" value="ECO:0007669"/>
    <property type="project" value="TreeGrafter"/>
</dbReference>
<evidence type="ECO:0000256" key="8">
    <source>
        <dbReference type="ARBA" id="ARBA00022842"/>
    </source>
</evidence>
<evidence type="ECO:0000313" key="15">
    <source>
        <dbReference type="EMBL" id="EMR68986.1"/>
    </source>
</evidence>
<proteinExistence type="inferred from homology"/>
<evidence type="ECO:0000256" key="9">
    <source>
        <dbReference type="ARBA" id="ARBA00040965"/>
    </source>
</evidence>